<dbReference type="SUPFAM" id="SSF56496">
    <property type="entry name" value="Fibrinogen C-terminal domain-like"/>
    <property type="match status" value="1"/>
</dbReference>
<dbReference type="PANTHER" id="PTHR19143">
    <property type="entry name" value="FIBRINOGEN/TENASCIN/ANGIOPOEITIN"/>
    <property type="match status" value="1"/>
</dbReference>
<dbReference type="Gene3D" id="4.10.530.10">
    <property type="entry name" value="Gamma-fibrinogen Carboxyl Terminal Fragment, domain 2"/>
    <property type="match status" value="1"/>
</dbReference>
<dbReference type="InterPro" id="IPR050373">
    <property type="entry name" value="Fibrinogen_C-term_domain"/>
</dbReference>
<feature type="compositionally biased region" description="Acidic residues" evidence="2">
    <location>
        <begin position="102"/>
        <end position="116"/>
    </location>
</feature>
<comment type="caution">
    <text evidence="5">The sequence shown here is derived from an EMBL/GenBank/DDBJ whole genome shotgun (WGS) entry which is preliminary data.</text>
</comment>
<dbReference type="Gene3D" id="3.90.215.10">
    <property type="entry name" value="Gamma Fibrinogen, chain A, domain 1"/>
    <property type="match status" value="1"/>
</dbReference>
<dbReference type="PROSITE" id="PS51406">
    <property type="entry name" value="FIBRINOGEN_C_2"/>
    <property type="match status" value="1"/>
</dbReference>
<dbReference type="OrthoDB" id="6345539at2759"/>
<dbReference type="SMART" id="SM00186">
    <property type="entry name" value="FBG"/>
    <property type="match status" value="1"/>
</dbReference>
<dbReference type="InterPro" id="IPR020837">
    <property type="entry name" value="Fibrinogen_CS"/>
</dbReference>
<sequence>MQLAKKVTPCKNQFTVLVYKRHFIQGEQAFVMHILDIKMILYTAITLIFFTGNIIGESTPVRDCASAVTFYGETANKVVGLLSDNCACKTVKEKTPKKIVNEDDDDDETEEDDEPESSCTVTKPTDCGDLDKSTCKNGIYKIFPDKTSGFNVFCEMKKHGGGWTVFQRRMNGKTNFYRDWATYKQGFGNQSEEFWLGNDHLHQLTSQGKYKLRIDMEDFENNRKYALYDKFGVGSESSSYVLSVSGYSGDAGDSLTYHNGQKFSTKDKDNDSGGDPCAVMYKGGWWYNYCHFSNLNGPYLKGKHKSFADGMEWKTWKGYYYSLKETKGQSGFDIAMKRKDLHEVKLLCLFGAEVALQDWVLLSGDINGLDKQDQVMLKQILDQNDRLAAIHHGRRDIILHLDQQPTASSGTKKETRMFTNCCHKSVEHFEPKIQVEYDTDFELVASLPIDSNNLDIKQDEVGVALDDHQCTIPVLRKTSLNSITALLTMDKCYQFGTNLHVLKNKIEQLETYGQLKEIRKT</sequence>
<evidence type="ECO:0000256" key="3">
    <source>
        <dbReference type="SAM" id="Phobius"/>
    </source>
</evidence>
<keyword evidence="3" id="KW-1133">Transmembrane helix</keyword>
<gene>
    <name evidence="5" type="ORF">MEDL_62408</name>
</gene>
<evidence type="ECO:0000256" key="1">
    <source>
        <dbReference type="ARBA" id="ARBA00023157"/>
    </source>
</evidence>
<keyword evidence="6" id="KW-1185">Reference proteome</keyword>
<protein>
    <recommendedName>
        <fullName evidence="4">Fibrinogen C-terminal domain-containing protein</fullName>
    </recommendedName>
</protein>
<evidence type="ECO:0000256" key="2">
    <source>
        <dbReference type="SAM" id="MobiDB-lite"/>
    </source>
</evidence>
<dbReference type="EMBL" id="CAJPWZ010003060">
    <property type="protein sequence ID" value="CAG2250710.1"/>
    <property type="molecule type" value="Genomic_DNA"/>
</dbReference>
<proteinExistence type="predicted"/>
<evidence type="ECO:0000313" key="5">
    <source>
        <dbReference type="EMBL" id="CAG2250710.1"/>
    </source>
</evidence>
<dbReference type="NCBIfam" id="NF040941">
    <property type="entry name" value="GGGWT_bact"/>
    <property type="match status" value="1"/>
</dbReference>
<evidence type="ECO:0000313" key="6">
    <source>
        <dbReference type="Proteomes" id="UP000683360"/>
    </source>
</evidence>
<dbReference type="InterPro" id="IPR002181">
    <property type="entry name" value="Fibrinogen_a/b/g_C_dom"/>
</dbReference>
<dbReference type="AlphaFoldDB" id="A0A8S3V7A6"/>
<feature type="region of interest" description="Disordered" evidence="2">
    <location>
        <begin position="99"/>
        <end position="122"/>
    </location>
</feature>
<evidence type="ECO:0000259" key="4">
    <source>
        <dbReference type="PROSITE" id="PS51406"/>
    </source>
</evidence>
<dbReference type="PROSITE" id="PS00514">
    <property type="entry name" value="FIBRINOGEN_C_1"/>
    <property type="match status" value="1"/>
</dbReference>
<dbReference type="Pfam" id="PF00147">
    <property type="entry name" value="Fibrinogen_C"/>
    <property type="match status" value="1"/>
</dbReference>
<accession>A0A8S3V7A6</accession>
<name>A0A8S3V7A6_MYTED</name>
<keyword evidence="1" id="KW-1015">Disulfide bond</keyword>
<organism evidence="5 6">
    <name type="scientific">Mytilus edulis</name>
    <name type="common">Blue mussel</name>
    <dbReference type="NCBI Taxonomy" id="6550"/>
    <lineage>
        <taxon>Eukaryota</taxon>
        <taxon>Metazoa</taxon>
        <taxon>Spiralia</taxon>
        <taxon>Lophotrochozoa</taxon>
        <taxon>Mollusca</taxon>
        <taxon>Bivalvia</taxon>
        <taxon>Autobranchia</taxon>
        <taxon>Pteriomorphia</taxon>
        <taxon>Mytilida</taxon>
        <taxon>Mytiloidea</taxon>
        <taxon>Mytilidae</taxon>
        <taxon>Mytilinae</taxon>
        <taxon>Mytilus</taxon>
    </lineage>
</organism>
<dbReference type="GO" id="GO:0005615">
    <property type="term" value="C:extracellular space"/>
    <property type="evidence" value="ECO:0007669"/>
    <property type="project" value="TreeGrafter"/>
</dbReference>
<dbReference type="CDD" id="cd00087">
    <property type="entry name" value="FReD"/>
    <property type="match status" value="1"/>
</dbReference>
<keyword evidence="3" id="KW-0472">Membrane</keyword>
<feature type="domain" description="Fibrinogen C-terminal" evidence="4">
    <location>
        <begin position="118"/>
        <end position="334"/>
    </location>
</feature>
<dbReference type="InterPro" id="IPR036056">
    <property type="entry name" value="Fibrinogen-like_C"/>
</dbReference>
<reference evidence="5" key="1">
    <citation type="submission" date="2021-03" db="EMBL/GenBank/DDBJ databases">
        <authorList>
            <person name="Bekaert M."/>
        </authorList>
    </citation>
    <scope>NUCLEOTIDE SEQUENCE</scope>
</reference>
<keyword evidence="3" id="KW-0812">Transmembrane</keyword>
<dbReference type="FunFam" id="3.90.215.10:FF:000001">
    <property type="entry name" value="Tenascin isoform 1"/>
    <property type="match status" value="1"/>
</dbReference>
<dbReference type="InterPro" id="IPR014716">
    <property type="entry name" value="Fibrinogen_a/b/g_C_1"/>
</dbReference>
<feature type="transmembrane region" description="Helical" evidence="3">
    <location>
        <begin position="39"/>
        <end position="56"/>
    </location>
</feature>
<dbReference type="Proteomes" id="UP000683360">
    <property type="component" value="Unassembled WGS sequence"/>
</dbReference>